<dbReference type="AlphaFoldDB" id="A0A3M7SLL7"/>
<gene>
    <name evidence="1" type="ORF">BpHYR1_030421</name>
</gene>
<protein>
    <submittedName>
        <fullName evidence="1">Uncharacterized protein</fullName>
    </submittedName>
</protein>
<evidence type="ECO:0000313" key="1">
    <source>
        <dbReference type="EMBL" id="RNA36774.1"/>
    </source>
</evidence>
<sequence>MFFFALISLCGFRTRKMKTKIIQQKIKIPVWLQESIKQITRTNRKIVWSSAPSANYYESN</sequence>
<dbReference type="Proteomes" id="UP000276133">
    <property type="component" value="Unassembled WGS sequence"/>
</dbReference>
<proteinExistence type="predicted"/>
<accession>A0A3M7SLL7</accession>
<comment type="caution">
    <text evidence="1">The sequence shown here is derived from an EMBL/GenBank/DDBJ whole genome shotgun (WGS) entry which is preliminary data.</text>
</comment>
<reference evidence="1 2" key="1">
    <citation type="journal article" date="2018" name="Sci. Rep.">
        <title>Genomic signatures of local adaptation to the degree of environmental predictability in rotifers.</title>
        <authorList>
            <person name="Franch-Gras L."/>
            <person name="Hahn C."/>
            <person name="Garcia-Roger E.M."/>
            <person name="Carmona M.J."/>
            <person name="Serra M."/>
            <person name="Gomez A."/>
        </authorList>
    </citation>
    <scope>NUCLEOTIDE SEQUENCE [LARGE SCALE GENOMIC DNA]</scope>
    <source>
        <strain evidence="1">HYR1</strain>
    </source>
</reference>
<evidence type="ECO:0000313" key="2">
    <source>
        <dbReference type="Proteomes" id="UP000276133"/>
    </source>
</evidence>
<name>A0A3M7SLL7_BRAPC</name>
<dbReference type="EMBL" id="REGN01001128">
    <property type="protein sequence ID" value="RNA36774.1"/>
    <property type="molecule type" value="Genomic_DNA"/>
</dbReference>
<keyword evidence="2" id="KW-1185">Reference proteome</keyword>
<organism evidence="1 2">
    <name type="scientific">Brachionus plicatilis</name>
    <name type="common">Marine rotifer</name>
    <name type="synonym">Brachionus muelleri</name>
    <dbReference type="NCBI Taxonomy" id="10195"/>
    <lineage>
        <taxon>Eukaryota</taxon>
        <taxon>Metazoa</taxon>
        <taxon>Spiralia</taxon>
        <taxon>Gnathifera</taxon>
        <taxon>Rotifera</taxon>
        <taxon>Eurotatoria</taxon>
        <taxon>Monogononta</taxon>
        <taxon>Pseudotrocha</taxon>
        <taxon>Ploima</taxon>
        <taxon>Brachionidae</taxon>
        <taxon>Brachionus</taxon>
    </lineage>
</organism>